<evidence type="ECO:0000259" key="8">
    <source>
        <dbReference type="Pfam" id="PF00892"/>
    </source>
</evidence>
<dbReference type="AlphaFoldDB" id="B3Q1U9"/>
<evidence type="ECO:0000256" key="2">
    <source>
        <dbReference type="ARBA" id="ARBA00007362"/>
    </source>
</evidence>
<feature type="transmembrane region" description="Helical" evidence="7">
    <location>
        <begin position="243"/>
        <end position="261"/>
    </location>
</feature>
<dbReference type="HOGENOM" id="CLU_033863_5_3_5"/>
<keyword evidence="4 7" id="KW-1133">Transmembrane helix</keyword>
<dbReference type="InterPro" id="IPR037185">
    <property type="entry name" value="EmrE-like"/>
</dbReference>
<evidence type="ECO:0000256" key="7">
    <source>
        <dbReference type="SAM" id="Phobius"/>
    </source>
</evidence>
<keyword evidence="5 7" id="KW-0472">Membrane</keyword>
<feature type="transmembrane region" description="Helical" evidence="7">
    <location>
        <begin position="91"/>
        <end position="112"/>
    </location>
</feature>
<evidence type="ECO:0000256" key="5">
    <source>
        <dbReference type="ARBA" id="ARBA00023136"/>
    </source>
</evidence>
<feature type="transmembrane region" description="Helical" evidence="7">
    <location>
        <begin position="179"/>
        <end position="200"/>
    </location>
</feature>
<dbReference type="SUPFAM" id="SSF103481">
    <property type="entry name" value="Multidrug resistance efflux transporter EmrE"/>
    <property type="match status" value="2"/>
</dbReference>
<dbReference type="InterPro" id="IPR050638">
    <property type="entry name" value="AA-Vitamin_Transporters"/>
</dbReference>
<evidence type="ECO:0000256" key="4">
    <source>
        <dbReference type="ARBA" id="ARBA00022989"/>
    </source>
</evidence>
<dbReference type="Proteomes" id="UP000008817">
    <property type="component" value="Plasmid pA"/>
</dbReference>
<dbReference type="PANTHER" id="PTHR32322">
    <property type="entry name" value="INNER MEMBRANE TRANSPORTER"/>
    <property type="match status" value="1"/>
</dbReference>
<proteinExistence type="inferred from homology"/>
<feature type="region of interest" description="Disordered" evidence="6">
    <location>
        <begin position="296"/>
        <end position="336"/>
    </location>
</feature>
<dbReference type="GO" id="GO:0016020">
    <property type="term" value="C:membrane"/>
    <property type="evidence" value="ECO:0007669"/>
    <property type="project" value="UniProtKB-SubCell"/>
</dbReference>
<feature type="transmembrane region" description="Helical" evidence="7">
    <location>
        <begin position="119"/>
        <end position="136"/>
    </location>
</feature>
<keyword evidence="9" id="KW-0614">Plasmid</keyword>
<feature type="transmembrane region" description="Helical" evidence="7">
    <location>
        <begin position="212"/>
        <end position="234"/>
    </location>
</feature>
<dbReference type="KEGG" id="rec:RHECIAT_PA0000311"/>
<evidence type="ECO:0000313" key="10">
    <source>
        <dbReference type="Proteomes" id="UP000008817"/>
    </source>
</evidence>
<sequence>MANAVLFIATVLIWGTTWIAIAMQVGPVPVLVSVFYRFALAAVIFVAILAVMRRLKLPALRDQPFILAQALCLFSLNFICFYNAAGSIPSGLISVIFSLATIYNAVNARLFFGDRITGRTLFAAALGATGLLLLFGEEVVVDFDMGTLKGIGLAALGTLFFSLGNMASRRNSAAGISPLTANAWGMTYGAIILLVLIAVTRTPIVAPPGITYLAALLYLSAIGSVIGFTTYLMLVSRIGSSRAAYATVLFPIVALSLSTVFEGYHWSGLGLIGLALTLLGNVIIFARPLKRAAPHPAAATFSPPAGRREDAATPPSLANVSQGTSPLPVITGRGLG</sequence>
<comment type="subcellular location">
    <subcellularLocation>
        <location evidence="1">Membrane</location>
        <topology evidence="1">Multi-pass membrane protein</topology>
    </subcellularLocation>
</comment>
<geneLocation type="plasmid" evidence="9 10">
    <name>pA</name>
</geneLocation>
<accession>B3Q1U9</accession>
<feature type="transmembrane region" description="Helical" evidence="7">
    <location>
        <begin position="148"/>
        <end position="167"/>
    </location>
</feature>
<reference evidence="9 10" key="1">
    <citation type="submission" date="2008-04" db="EMBL/GenBank/DDBJ databases">
        <title>Genome diversity and DNA divergence of Rhizobium etli.</title>
        <authorList>
            <person name="Gonzalez V."/>
            <person name="Acosta J.L."/>
            <person name="Santamaria R.I."/>
            <person name="Bustos P."/>
            <person name="Hernandez-Gonzalez I.L."/>
            <person name="Fernandez J.L."/>
            <person name="Diaz R."/>
            <person name="Flores M."/>
            <person name="Mora J."/>
            <person name="Palacios R."/>
            <person name="Davila G."/>
        </authorList>
    </citation>
    <scope>NUCLEOTIDE SEQUENCE [LARGE SCALE GENOMIC DNA]</scope>
    <source>
        <strain evidence="10">CIAT 652</strain>
        <plasmid evidence="10">Plasmid pA</plasmid>
    </source>
</reference>
<dbReference type="InterPro" id="IPR000620">
    <property type="entry name" value="EamA_dom"/>
</dbReference>
<evidence type="ECO:0000256" key="3">
    <source>
        <dbReference type="ARBA" id="ARBA00022692"/>
    </source>
</evidence>
<evidence type="ECO:0000256" key="1">
    <source>
        <dbReference type="ARBA" id="ARBA00004141"/>
    </source>
</evidence>
<gene>
    <name evidence="9" type="ordered locus">RHECIAT_PA0000311</name>
</gene>
<feature type="transmembrane region" description="Helical" evidence="7">
    <location>
        <begin position="32"/>
        <end position="52"/>
    </location>
</feature>
<evidence type="ECO:0000256" key="6">
    <source>
        <dbReference type="SAM" id="MobiDB-lite"/>
    </source>
</evidence>
<feature type="compositionally biased region" description="Polar residues" evidence="6">
    <location>
        <begin position="316"/>
        <end position="325"/>
    </location>
</feature>
<name>B3Q1U9_RHIE6</name>
<dbReference type="Pfam" id="PF00892">
    <property type="entry name" value="EamA"/>
    <property type="match status" value="2"/>
</dbReference>
<evidence type="ECO:0000313" key="9">
    <source>
        <dbReference type="EMBL" id="ACE93655.1"/>
    </source>
</evidence>
<feature type="domain" description="EamA" evidence="8">
    <location>
        <begin position="149"/>
        <end position="285"/>
    </location>
</feature>
<comment type="similarity">
    <text evidence="2">Belongs to the EamA transporter family.</text>
</comment>
<feature type="transmembrane region" description="Helical" evidence="7">
    <location>
        <begin position="267"/>
        <end position="286"/>
    </location>
</feature>
<organism evidence="9 10">
    <name type="scientific">Rhizobium etli (strain CIAT 652)</name>
    <dbReference type="NCBI Taxonomy" id="491916"/>
    <lineage>
        <taxon>Bacteria</taxon>
        <taxon>Pseudomonadati</taxon>
        <taxon>Pseudomonadota</taxon>
        <taxon>Alphaproteobacteria</taxon>
        <taxon>Hyphomicrobiales</taxon>
        <taxon>Rhizobiaceae</taxon>
        <taxon>Rhizobium/Agrobacterium group</taxon>
        <taxon>Rhizobium</taxon>
    </lineage>
</organism>
<feature type="domain" description="EamA" evidence="8">
    <location>
        <begin position="5"/>
        <end position="135"/>
    </location>
</feature>
<dbReference type="PANTHER" id="PTHR32322:SF2">
    <property type="entry name" value="EAMA DOMAIN-CONTAINING PROTEIN"/>
    <property type="match status" value="1"/>
</dbReference>
<protein>
    <submittedName>
        <fullName evidence="9">Hypothetical conserved membrane protein</fullName>
    </submittedName>
</protein>
<dbReference type="EMBL" id="CP001075">
    <property type="protein sequence ID" value="ACE93655.1"/>
    <property type="molecule type" value="Genomic_DNA"/>
</dbReference>
<feature type="transmembrane region" description="Helical" evidence="7">
    <location>
        <begin position="64"/>
        <end position="85"/>
    </location>
</feature>
<keyword evidence="3 7" id="KW-0812">Transmembrane</keyword>